<feature type="compositionally biased region" description="Acidic residues" evidence="4">
    <location>
        <begin position="289"/>
        <end position="303"/>
    </location>
</feature>
<dbReference type="GO" id="GO:0006334">
    <property type="term" value="P:nucleosome assembly"/>
    <property type="evidence" value="ECO:0007669"/>
    <property type="project" value="InterPro"/>
</dbReference>
<name>A0A1R3HGR2_COCAP</name>
<dbReference type="AlphaFoldDB" id="A0A1R3HGR2"/>
<dbReference type="PANTHER" id="PTHR11875">
    <property type="entry name" value="TESTIS-SPECIFIC Y-ENCODED PROTEIN"/>
    <property type="match status" value="1"/>
</dbReference>
<feature type="region of interest" description="Disordered" evidence="4">
    <location>
        <begin position="142"/>
        <end position="215"/>
    </location>
</feature>
<protein>
    <submittedName>
        <fullName evidence="5">Nucleosome assembly protein (NAP)</fullName>
    </submittedName>
</protein>
<accession>A0A1R3HGR2</accession>
<comment type="similarity">
    <text evidence="1 3">Belongs to the nucleosome assembly protein (NAP) family.</text>
</comment>
<dbReference type="GO" id="GO:0000724">
    <property type="term" value="P:double-strand break repair via homologous recombination"/>
    <property type="evidence" value="ECO:0007669"/>
    <property type="project" value="UniProtKB-ARBA"/>
</dbReference>
<evidence type="ECO:0000313" key="5">
    <source>
        <dbReference type="EMBL" id="OMO69511.1"/>
    </source>
</evidence>
<keyword evidence="6" id="KW-1185">Reference proteome</keyword>
<dbReference type="EMBL" id="AWWV01012001">
    <property type="protein sequence ID" value="OMO69511.1"/>
    <property type="molecule type" value="Genomic_DNA"/>
</dbReference>
<dbReference type="InterPro" id="IPR037231">
    <property type="entry name" value="NAP-like_sf"/>
</dbReference>
<dbReference type="Gene3D" id="3.30.1120.90">
    <property type="entry name" value="Nucleosome assembly protein"/>
    <property type="match status" value="1"/>
</dbReference>
<dbReference type="GO" id="GO:0005634">
    <property type="term" value="C:nucleus"/>
    <property type="evidence" value="ECO:0007669"/>
    <property type="project" value="InterPro"/>
</dbReference>
<keyword evidence="2" id="KW-0143">Chaperone</keyword>
<evidence type="ECO:0000256" key="3">
    <source>
        <dbReference type="RuleBase" id="RU003876"/>
    </source>
</evidence>
<feature type="region of interest" description="Disordered" evidence="4">
    <location>
        <begin position="283"/>
        <end position="351"/>
    </location>
</feature>
<proteinExistence type="inferred from homology"/>
<evidence type="ECO:0000256" key="1">
    <source>
        <dbReference type="ARBA" id="ARBA00009947"/>
    </source>
</evidence>
<feature type="compositionally biased region" description="Acidic residues" evidence="4">
    <location>
        <begin position="328"/>
        <end position="342"/>
    </location>
</feature>
<dbReference type="GO" id="GO:0042393">
    <property type="term" value="F:histone binding"/>
    <property type="evidence" value="ECO:0007669"/>
    <property type="project" value="UniProtKB-ARBA"/>
</dbReference>
<dbReference type="OrthoDB" id="27325at2759"/>
<dbReference type="Gene3D" id="1.20.5.1500">
    <property type="match status" value="1"/>
</dbReference>
<dbReference type="OMA" id="LINARIM"/>
<sequence length="351" mass="40188">MGHEAINFNKSELGDARTGLINARIMRLLNLAKKQADALEKLSPSVRKRVEILREIQGQRDELDALFLEERAAIVAKYHKLYEPLHANRCNIVNGTVISTEGVPDFWLTAFKNNPVVGNNITESDEGVLKYLRDIKRCRKNLKQKPKEEETEEAEQVPDNAEQISETENKEESKNAEPVTEADEDKEGEANTETEDHKEGYSKNGEATTGVEDDIEEKDCERCSFLIKYFFNPPQVPDDDDDDKDAVADQELQNWMEQDYYIGSTIGDIIIPHAVSWFTGEAIQPDDLGYIEDESDEDEEEDEDKNKEEDKDNDENKVDEEKEHNDEIKEEEQEGKVDDEEESNIRDGQSQ</sequence>
<dbReference type="STRING" id="210143.A0A1R3HGR2"/>
<evidence type="ECO:0000256" key="2">
    <source>
        <dbReference type="ARBA" id="ARBA00023186"/>
    </source>
</evidence>
<feature type="compositionally biased region" description="Acidic residues" evidence="4">
    <location>
        <begin position="180"/>
        <end position="193"/>
    </location>
</feature>
<gene>
    <name evidence="5" type="ORF">CCACVL1_19461</name>
</gene>
<feature type="compositionally biased region" description="Basic and acidic residues" evidence="4">
    <location>
        <begin position="304"/>
        <end position="327"/>
    </location>
</feature>
<dbReference type="SUPFAM" id="SSF143113">
    <property type="entry name" value="NAP-like"/>
    <property type="match status" value="1"/>
</dbReference>
<evidence type="ECO:0000256" key="4">
    <source>
        <dbReference type="SAM" id="MobiDB-lite"/>
    </source>
</evidence>
<evidence type="ECO:0000313" key="6">
    <source>
        <dbReference type="Proteomes" id="UP000188268"/>
    </source>
</evidence>
<comment type="caution">
    <text evidence="5">The sequence shown here is derived from an EMBL/GenBank/DDBJ whole genome shotgun (WGS) entry which is preliminary data.</text>
</comment>
<dbReference type="Proteomes" id="UP000188268">
    <property type="component" value="Unassembled WGS sequence"/>
</dbReference>
<dbReference type="Pfam" id="PF00956">
    <property type="entry name" value="NAP"/>
    <property type="match status" value="2"/>
</dbReference>
<dbReference type="Gramene" id="OMO69511">
    <property type="protein sequence ID" value="OMO69511"/>
    <property type="gene ID" value="CCACVL1_19461"/>
</dbReference>
<dbReference type="InterPro" id="IPR002164">
    <property type="entry name" value="NAP_family"/>
</dbReference>
<organism evidence="5 6">
    <name type="scientific">Corchorus capsularis</name>
    <name type="common">Jute</name>
    <dbReference type="NCBI Taxonomy" id="210143"/>
    <lineage>
        <taxon>Eukaryota</taxon>
        <taxon>Viridiplantae</taxon>
        <taxon>Streptophyta</taxon>
        <taxon>Embryophyta</taxon>
        <taxon>Tracheophyta</taxon>
        <taxon>Spermatophyta</taxon>
        <taxon>Magnoliopsida</taxon>
        <taxon>eudicotyledons</taxon>
        <taxon>Gunneridae</taxon>
        <taxon>Pentapetalae</taxon>
        <taxon>rosids</taxon>
        <taxon>malvids</taxon>
        <taxon>Malvales</taxon>
        <taxon>Malvaceae</taxon>
        <taxon>Grewioideae</taxon>
        <taxon>Apeibeae</taxon>
        <taxon>Corchorus</taxon>
    </lineage>
</organism>
<reference evidence="5 6" key="1">
    <citation type="submission" date="2013-09" db="EMBL/GenBank/DDBJ databases">
        <title>Corchorus capsularis genome sequencing.</title>
        <authorList>
            <person name="Alam M."/>
            <person name="Haque M.S."/>
            <person name="Islam M.S."/>
            <person name="Emdad E.M."/>
            <person name="Islam M.M."/>
            <person name="Ahmed B."/>
            <person name="Halim A."/>
            <person name="Hossen Q.M.M."/>
            <person name="Hossain M.Z."/>
            <person name="Ahmed R."/>
            <person name="Khan M.M."/>
            <person name="Islam R."/>
            <person name="Rashid M.M."/>
            <person name="Khan S.A."/>
            <person name="Rahman M.S."/>
            <person name="Alam M."/>
        </authorList>
    </citation>
    <scope>NUCLEOTIDE SEQUENCE [LARGE SCALE GENOMIC DNA]</scope>
    <source>
        <strain evidence="6">cv. CVL-1</strain>
        <tissue evidence="5">Whole seedling</tissue>
    </source>
</reference>